<dbReference type="Proteomes" id="UP001608902">
    <property type="component" value="Unassembled WGS sequence"/>
</dbReference>
<reference evidence="1 2" key="1">
    <citation type="submission" date="2024-08" db="EMBL/GenBank/DDBJ databases">
        <title>Gnathostoma spinigerum genome.</title>
        <authorList>
            <person name="Gonzalez-Bertolin B."/>
            <person name="Monzon S."/>
            <person name="Zaballos A."/>
            <person name="Jimenez P."/>
            <person name="Dekumyoy P."/>
            <person name="Varona S."/>
            <person name="Cuesta I."/>
            <person name="Sumanam S."/>
            <person name="Adisakwattana P."/>
            <person name="Gasser R.B."/>
            <person name="Hernandez-Gonzalez A."/>
            <person name="Young N.D."/>
            <person name="Perteguer M.J."/>
        </authorList>
    </citation>
    <scope>NUCLEOTIDE SEQUENCE [LARGE SCALE GENOMIC DNA]</scope>
    <source>
        <strain evidence="1">AL3</strain>
        <tissue evidence="1">Liver</tissue>
    </source>
</reference>
<protein>
    <submittedName>
        <fullName evidence="1">Uncharacterized protein</fullName>
    </submittedName>
</protein>
<evidence type="ECO:0000313" key="2">
    <source>
        <dbReference type="Proteomes" id="UP001608902"/>
    </source>
</evidence>
<name>A0ABD6ETQ6_9BILA</name>
<gene>
    <name evidence="1" type="ORF">AB6A40_006329</name>
</gene>
<dbReference type="AlphaFoldDB" id="A0ABD6ETQ6"/>
<proteinExistence type="predicted"/>
<evidence type="ECO:0000313" key="1">
    <source>
        <dbReference type="EMBL" id="MFH4979620.1"/>
    </source>
</evidence>
<comment type="caution">
    <text evidence="1">The sequence shown here is derived from an EMBL/GenBank/DDBJ whole genome shotgun (WGS) entry which is preliminary data.</text>
</comment>
<sequence>MVSTAALSHIYDLMMTNKMSHLVSLIYDRLVDWNVKPYLSKNQAEAVLNLLELPVTDVPSIVSYIDLCVLIQSRFQQKILDDEDWRQKCIEGVSTEKVDEIEIRDTEIEDLNILCALSSLRDPQKAKYALQFIREENLVRLILRQTRSLHAYKRKVAEIEHKMEVLLADYIAERSITPKNLMNKIPWSTGFPTPYKERIDFKLKESHDDSDEVTKNGKEKYEDQNFNDRGFIRWNQNVNAEGICESERRNDEKTTNINKKLDKNIMNGKKNFVDGLLPRHNSGENSKMQMSFGDIIRQLRVTSGDQTNKNICYRQRCHMKTTKTHPLKQHNAVSSCKICWEESGTVNKREEPNNRTDSNRKRCLYQFLGPEVEQGESNKMESAISTSGYLDDKTISRTVSSATQQRPLPSLHLPLDAEADLNNINIHKGRKLRTKKIIEYTIPLNRTKYNPMRTEASVISSSCG</sequence>
<dbReference type="EMBL" id="JBGFUD010004422">
    <property type="protein sequence ID" value="MFH4979620.1"/>
    <property type="molecule type" value="Genomic_DNA"/>
</dbReference>
<keyword evidence="2" id="KW-1185">Reference proteome</keyword>
<accession>A0ABD6ETQ6</accession>
<organism evidence="1 2">
    <name type="scientific">Gnathostoma spinigerum</name>
    <dbReference type="NCBI Taxonomy" id="75299"/>
    <lineage>
        <taxon>Eukaryota</taxon>
        <taxon>Metazoa</taxon>
        <taxon>Ecdysozoa</taxon>
        <taxon>Nematoda</taxon>
        <taxon>Chromadorea</taxon>
        <taxon>Rhabditida</taxon>
        <taxon>Spirurina</taxon>
        <taxon>Gnathostomatomorpha</taxon>
        <taxon>Gnathostomatoidea</taxon>
        <taxon>Gnathostomatidae</taxon>
        <taxon>Gnathostoma</taxon>
    </lineage>
</organism>